<dbReference type="Proteomes" id="UP000286806">
    <property type="component" value="Unassembled WGS sequence"/>
</dbReference>
<feature type="region of interest" description="Disordered" evidence="7">
    <location>
        <begin position="266"/>
        <end position="285"/>
    </location>
</feature>
<comment type="catalytic activity">
    <reaction evidence="1">
        <text>[protein]-peptidylproline (omega=180) = [protein]-peptidylproline (omega=0)</text>
        <dbReference type="Rhea" id="RHEA:16237"/>
        <dbReference type="Rhea" id="RHEA-COMP:10747"/>
        <dbReference type="Rhea" id="RHEA-COMP:10748"/>
        <dbReference type="ChEBI" id="CHEBI:83833"/>
        <dbReference type="ChEBI" id="CHEBI:83834"/>
        <dbReference type="EC" id="5.2.1.8"/>
    </reaction>
</comment>
<accession>A0A401JZN8</accession>
<dbReference type="Pfam" id="PF13145">
    <property type="entry name" value="Rotamase_2"/>
    <property type="match status" value="1"/>
</dbReference>
<evidence type="ECO:0000256" key="2">
    <source>
        <dbReference type="ARBA" id="ARBA00007656"/>
    </source>
</evidence>
<dbReference type="Pfam" id="PF13623">
    <property type="entry name" value="SurA_N_2"/>
    <property type="match status" value="1"/>
</dbReference>
<proteinExistence type="inferred from homology"/>
<dbReference type="PANTHER" id="PTHR47245:SF1">
    <property type="entry name" value="FOLDASE PROTEIN PRSA"/>
    <property type="match status" value="1"/>
</dbReference>
<dbReference type="EC" id="5.2.1.8" evidence="3"/>
<evidence type="ECO:0000256" key="3">
    <source>
        <dbReference type="ARBA" id="ARBA00013194"/>
    </source>
</evidence>
<evidence type="ECO:0000313" key="9">
    <source>
        <dbReference type="EMBL" id="GCB02016.1"/>
    </source>
</evidence>
<comment type="similarity">
    <text evidence="2">Belongs to the PpiC/parvulin rotamase family.</text>
</comment>
<dbReference type="InterPro" id="IPR000297">
    <property type="entry name" value="PPIase_PpiC"/>
</dbReference>
<gene>
    <name evidence="9" type="ORF">SFMTTN_2832</name>
</gene>
<comment type="caution">
    <text evidence="9">The sequence shown here is derived from an EMBL/GenBank/DDBJ whole genome shotgun (WGS) entry which is preliminary data.</text>
</comment>
<protein>
    <recommendedName>
        <fullName evidence="3">peptidylprolyl isomerase</fullName>
        <ecNumber evidence="3">5.2.1.8</ecNumber>
    </recommendedName>
</protein>
<feature type="domain" description="PpiC" evidence="8">
    <location>
        <begin position="109"/>
        <end position="227"/>
    </location>
</feature>
<evidence type="ECO:0000256" key="4">
    <source>
        <dbReference type="ARBA" id="ARBA00022729"/>
    </source>
</evidence>
<reference evidence="9 10" key="1">
    <citation type="journal article" date="2019" name="Front. Microbiol.">
        <title>Genomes of Neutrophilic Sulfur-Oxidizing Chemolithoautotrophs Representing 9 Proteobacterial Species From 8 Genera.</title>
        <authorList>
            <person name="Watanabe T."/>
            <person name="Kojima H."/>
            <person name="Umezawa K."/>
            <person name="Hori C."/>
            <person name="Takasuka T.E."/>
            <person name="Kato Y."/>
            <person name="Fukui M."/>
        </authorList>
    </citation>
    <scope>NUCLEOTIDE SEQUENCE [LARGE SCALE GENOMIC DNA]</scope>
    <source>
        <strain evidence="9 10">TTN</strain>
    </source>
</reference>
<evidence type="ECO:0000256" key="7">
    <source>
        <dbReference type="SAM" id="MobiDB-lite"/>
    </source>
</evidence>
<evidence type="ECO:0000259" key="8">
    <source>
        <dbReference type="Pfam" id="PF13145"/>
    </source>
</evidence>
<evidence type="ECO:0000256" key="5">
    <source>
        <dbReference type="ARBA" id="ARBA00023110"/>
    </source>
</evidence>
<dbReference type="NCBIfam" id="TIGR02925">
    <property type="entry name" value="cis_trans_EpsD"/>
    <property type="match status" value="1"/>
</dbReference>
<dbReference type="EMBL" id="BGOW01000033">
    <property type="protein sequence ID" value="GCB02016.1"/>
    <property type="molecule type" value="Genomic_DNA"/>
</dbReference>
<dbReference type="InterPro" id="IPR014274">
    <property type="entry name" value="PPIase_EpsD"/>
</dbReference>
<dbReference type="Gene3D" id="6.10.140.970">
    <property type="match status" value="1"/>
</dbReference>
<dbReference type="Gene3D" id="1.10.8.1040">
    <property type="match status" value="1"/>
</dbReference>
<keyword evidence="10" id="KW-1185">Reference proteome</keyword>
<name>A0A401JZN8_9PROT</name>
<dbReference type="AlphaFoldDB" id="A0A401JZN8"/>
<evidence type="ECO:0000256" key="1">
    <source>
        <dbReference type="ARBA" id="ARBA00000971"/>
    </source>
</evidence>
<dbReference type="InterPro" id="IPR027304">
    <property type="entry name" value="Trigger_fact/SurA_dom_sf"/>
</dbReference>
<sequence length="285" mass="30993">MVLLLAVTLAGCSKQEKTSSAIASVNGTAITSTQFDQALSRLSLTPQNLTPQAKDQVVQALVDQQLLVQAATAQKLDQDPAVQQLLQAAHDQVLSQAYLQHAGQAVAKPSEADISAYYNQHPELFSQRRIYNLQELAIAAPKDRIAELNSRIETSHDLGEFVNWLRSQNIPFRTGSEVKAAEQLPMNIVPRMQTMQNGQLLALPSANGITVLQIASIQSAPITLDKAHTLIERYLTAAKQRDVATADIKKLHDAAKIEYMGEFSGMGKTAQGKSENNTSGLPEIK</sequence>
<keyword evidence="6" id="KW-0413">Isomerase</keyword>
<evidence type="ECO:0000313" key="10">
    <source>
        <dbReference type="Proteomes" id="UP000286806"/>
    </source>
</evidence>
<keyword evidence="5" id="KW-0697">Rotamase</keyword>
<feature type="compositionally biased region" description="Polar residues" evidence="7">
    <location>
        <begin position="271"/>
        <end position="285"/>
    </location>
</feature>
<dbReference type="SUPFAM" id="SSF109998">
    <property type="entry name" value="Triger factor/SurA peptide-binding domain-like"/>
    <property type="match status" value="1"/>
</dbReference>
<dbReference type="PANTHER" id="PTHR47245">
    <property type="entry name" value="PEPTIDYLPROLYL ISOMERASE"/>
    <property type="match status" value="1"/>
</dbReference>
<keyword evidence="4" id="KW-0732">Signal</keyword>
<evidence type="ECO:0000256" key="6">
    <source>
        <dbReference type="ARBA" id="ARBA00023235"/>
    </source>
</evidence>
<organism evidence="9 10">
    <name type="scientific">Sulfuriferula multivorans</name>
    <dbReference type="NCBI Taxonomy" id="1559896"/>
    <lineage>
        <taxon>Bacteria</taxon>
        <taxon>Pseudomonadati</taxon>
        <taxon>Pseudomonadota</taxon>
        <taxon>Betaproteobacteria</taxon>
        <taxon>Nitrosomonadales</taxon>
        <taxon>Sulfuricellaceae</taxon>
        <taxon>Sulfuriferula</taxon>
    </lineage>
</organism>
<dbReference type="GO" id="GO:0003755">
    <property type="term" value="F:peptidyl-prolyl cis-trans isomerase activity"/>
    <property type="evidence" value="ECO:0007669"/>
    <property type="project" value="UniProtKB-KW"/>
</dbReference>
<dbReference type="InterPro" id="IPR050245">
    <property type="entry name" value="PrsA_foldase"/>
</dbReference>